<dbReference type="OrthoDB" id="5728337at2"/>
<dbReference type="Proteomes" id="UP000192610">
    <property type="component" value="Unassembled WGS sequence"/>
</dbReference>
<dbReference type="InterPro" id="IPR006674">
    <property type="entry name" value="HD_domain"/>
</dbReference>
<keyword evidence="4" id="KW-0547">Nucleotide-binding</keyword>
<dbReference type="STRING" id="354355.SAMN05660816_00446"/>
<dbReference type="Gene3D" id="1.10.3210.10">
    <property type="entry name" value="Hypothetical protein af1432"/>
    <property type="match status" value="1"/>
</dbReference>
<evidence type="ECO:0000256" key="6">
    <source>
        <dbReference type="ARBA" id="ARBA00023118"/>
    </source>
</evidence>
<dbReference type="GO" id="GO:0051607">
    <property type="term" value="P:defense response to virus"/>
    <property type="evidence" value="ECO:0007669"/>
    <property type="project" value="UniProtKB-KW"/>
</dbReference>
<feature type="transmembrane region" description="Helical" evidence="8">
    <location>
        <begin position="254"/>
        <end position="273"/>
    </location>
</feature>
<keyword evidence="7 8" id="KW-0472">Membrane</keyword>
<dbReference type="AlphaFoldDB" id="A0A1V9EX73"/>
<evidence type="ECO:0000256" key="4">
    <source>
        <dbReference type="ARBA" id="ARBA00022741"/>
    </source>
</evidence>
<evidence type="ECO:0000256" key="8">
    <source>
        <dbReference type="SAM" id="Phobius"/>
    </source>
</evidence>
<dbReference type="InterPro" id="IPR003607">
    <property type="entry name" value="HD/PDEase_dom"/>
</dbReference>
<organism evidence="10 11">
    <name type="scientific">Niastella yeongjuensis</name>
    <dbReference type="NCBI Taxonomy" id="354355"/>
    <lineage>
        <taxon>Bacteria</taxon>
        <taxon>Pseudomonadati</taxon>
        <taxon>Bacteroidota</taxon>
        <taxon>Chitinophagia</taxon>
        <taxon>Chitinophagales</taxon>
        <taxon>Chitinophagaceae</taxon>
        <taxon>Niastella</taxon>
    </lineage>
</organism>
<keyword evidence="11" id="KW-1185">Reference proteome</keyword>
<feature type="domain" description="HD/PDEase" evidence="9">
    <location>
        <begin position="27"/>
        <end position="142"/>
    </location>
</feature>
<dbReference type="EMBL" id="LVXG01000012">
    <property type="protein sequence ID" value="OQP50726.1"/>
    <property type="molecule type" value="Genomic_DNA"/>
</dbReference>
<dbReference type="GO" id="GO:0000166">
    <property type="term" value="F:nucleotide binding"/>
    <property type="evidence" value="ECO:0007669"/>
    <property type="project" value="UniProtKB-KW"/>
</dbReference>
<evidence type="ECO:0000256" key="2">
    <source>
        <dbReference type="ARBA" id="ARBA00022475"/>
    </source>
</evidence>
<dbReference type="SMART" id="SM00471">
    <property type="entry name" value="HDc"/>
    <property type="match status" value="1"/>
</dbReference>
<evidence type="ECO:0000256" key="1">
    <source>
        <dbReference type="ARBA" id="ARBA00004236"/>
    </source>
</evidence>
<comment type="subcellular location">
    <subcellularLocation>
        <location evidence="1">Cell membrane</location>
    </subcellularLocation>
</comment>
<feature type="transmembrane region" description="Helical" evidence="8">
    <location>
        <begin position="377"/>
        <end position="399"/>
    </location>
</feature>
<name>A0A1V9EX73_9BACT</name>
<evidence type="ECO:0000313" key="11">
    <source>
        <dbReference type="Proteomes" id="UP000192610"/>
    </source>
</evidence>
<sequence>MSTYNALILDTESYVRGLFKQHNHANLVFHNLQHTLNVVERVYEISAHYKLPDKELLELAIAAWFHDTGHLISDPSNHEEKGVALMTEFLTTKTDDAELINKISALIRITKFPPRPESLQDMIICDADTYHFGLPDFKETNKAMKKELILRNMNTMVMDWERNSLNLLEKHQFYTSYCIGLLQKGKEKNMRKLNKKINKDAEGINVSETLLMPEVEKDPISKRKNSLVARGIQTMLRLTSENHVELSRMADGKASILISVNAIIISVILSVLIRRIEVERHLTIPTFLFLASSLTTIIIAIMATRPKISTGDFSREDILHKNTNLLFFGNFYRTKISEYKWAMNTMMRDPDYLYSSLIMDIHQLGVVLARKYKLIRLAYTVFMIGLFLSVIAFIVAITVHTPQQPVINSSSISPYSS</sequence>
<evidence type="ECO:0000256" key="5">
    <source>
        <dbReference type="ARBA" id="ARBA00022989"/>
    </source>
</evidence>
<accession>A0A1V9EX73</accession>
<evidence type="ECO:0000256" key="7">
    <source>
        <dbReference type="ARBA" id="ARBA00023136"/>
    </source>
</evidence>
<keyword evidence="3 8" id="KW-0812">Transmembrane</keyword>
<comment type="caution">
    <text evidence="10">The sequence shown here is derived from an EMBL/GenBank/DDBJ whole genome shotgun (WGS) entry which is preliminary data.</text>
</comment>
<dbReference type="SUPFAM" id="SSF109604">
    <property type="entry name" value="HD-domain/PDEase-like"/>
    <property type="match status" value="1"/>
</dbReference>
<keyword evidence="5 8" id="KW-1133">Transmembrane helix</keyword>
<protein>
    <recommendedName>
        <fullName evidence="9">HD/PDEase domain-containing protein</fullName>
    </recommendedName>
</protein>
<evidence type="ECO:0000313" key="10">
    <source>
        <dbReference type="EMBL" id="OQP50726.1"/>
    </source>
</evidence>
<dbReference type="InterPro" id="IPR043760">
    <property type="entry name" value="PycTM_dom"/>
</dbReference>
<dbReference type="GO" id="GO:0005886">
    <property type="term" value="C:plasma membrane"/>
    <property type="evidence" value="ECO:0007669"/>
    <property type="project" value="UniProtKB-SubCell"/>
</dbReference>
<dbReference type="Pfam" id="PF01966">
    <property type="entry name" value="HD"/>
    <property type="match status" value="1"/>
</dbReference>
<evidence type="ECO:0000259" key="9">
    <source>
        <dbReference type="SMART" id="SM00471"/>
    </source>
</evidence>
<proteinExistence type="predicted"/>
<dbReference type="CDD" id="cd00077">
    <property type="entry name" value="HDc"/>
    <property type="match status" value="1"/>
</dbReference>
<evidence type="ECO:0000256" key="3">
    <source>
        <dbReference type="ARBA" id="ARBA00022692"/>
    </source>
</evidence>
<dbReference type="RefSeq" id="WP_081199064.1">
    <property type="nucleotide sequence ID" value="NZ_FOCZ01000001.1"/>
</dbReference>
<keyword evidence="6" id="KW-0051">Antiviral defense</keyword>
<dbReference type="Pfam" id="PF18967">
    <property type="entry name" value="PycTM"/>
    <property type="match status" value="1"/>
</dbReference>
<reference evidence="11" key="1">
    <citation type="submission" date="2016-04" db="EMBL/GenBank/DDBJ databases">
        <authorList>
            <person name="Chen L."/>
            <person name="Zhuang W."/>
            <person name="Wang G."/>
        </authorList>
    </citation>
    <scope>NUCLEOTIDE SEQUENCE [LARGE SCALE GENOMIC DNA]</scope>
    <source>
        <strain evidence="11">17621</strain>
    </source>
</reference>
<feature type="transmembrane region" description="Helical" evidence="8">
    <location>
        <begin position="285"/>
        <end position="304"/>
    </location>
</feature>
<keyword evidence="2" id="KW-1003">Cell membrane</keyword>
<gene>
    <name evidence="10" type="ORF">A4H97_02490</name>
</gene>